<reference evidence="10 11" key="1">
    <citation type="journal article" date="2015" name="Stand. Genomic Sci.">
        <title>Genomic Encyclopedia of Bacterial and Archaeal Type Strains, Phase III: the genomes of soil and plant-associated and newly described type strains.</title>
        <authorList>
            <person name="Whitman W.B."/>
            <person name="Woyke T."/>
            <person name="Klenk H.P."/>
            <person name="Zhou Y."/>
            <person name="Lilburn T.G."/>
            <person name="Beck B.J."/>
            <person name="De Vos P."/>
            <person name="Vandamme P."/>
            <person name="Eisen J.A."/>
            <person name="Garrity G."/>
            <person name="Hugenholtz P."/>
            <person name="Kyrpides N.C."/>
        </authorList>
    </citation>
    <scope>NUCLEOTIDE SEQUENCE [LARGE SCALE GENOMIC DNA]</scope>
    <source>
        <strain evidence="10 11">CGMCC 1.2546</strain>
    </source>
</reference>
<keyword evidence="6 8" id="KW-0472">Membrane</keyword>
<dbReference type="Gene3D" id="1.20.1540.10">
    <property type="entry name" value="Rhomboid-like"/>
    <property type="match status" value="1"/>
</dbReference>
<dbReference type="PANTHER" id="PTHR43066:SF26">
    <property type="entry name" value="RHOMBOID PROTEASE GLPG"/>
    <property type="match status" value="1"/>
</dbReference>
<feature type="domain" description="Peptidase S54 rhomboid" evidence="9">
    <location>
        <begin position="74"/>
        <end position="218"/>
    </location>
</feature>
<dbReference type="AlphaFoldDB" id="A0A562NP46"/>
<dbReference type="OrthoDB" id="9813074at2"/>
<dbReference type="Proteomes" id="UP000317122">
    <property type="component" value="Unassembled WGS sequence"/>
</dbReference>
<sequence length="267" mass="28614">MFIPLYDTNRLRHIKLQYVTIGLIALNTLIYFATALGGEQFSNAAVLGLGYIPSVVHDSVELAPQFVVIPESLSYVTYSFLHADIFHLGGNMLFLWVFGDNVEDALGHIRFLVFYLLCAIAGAFFQGLVAWDSQVPLIGASGAIAGVVTAYLILYPRVKVWVLAFARIPLRIPAFIPLILWILFQIVMFAAGGEDQVSWACHFGGIIAGAVLVLILRNRGVPLLAGADGEPAVAAGQTPVPAGPVASNESPAQPAPRWGRGSASSPD</sequence>
<dbReference type="SUPFAM" id="SSF144091">
    <property type="entry name" value="Rhomboid-like"/>
    <property type="match status" value="1"/>
</dbReference>
<feature type="transmembrane region" description="Helical" evidence="8">
    <location>
        <begin position="16"/>
        <end position="34"/>
    </location>
</feature>
<feature type="transmembrane region" description="Helical" evidence="8">
    <location>
        <begin position="137"/>
        <end position="156"/>
    </location>
</feature>
<evidence type="ECO:0000256" key="6">
    <source>
        <dbReference type="ARBA" id="ARBA00023136"/>
    </source>
</evidence>
<evidence type="ECO:0000313" key="11">
    <source>
        <dbReference type="Proteomes" id="UP000317122"/>
    </source>
</evidence>
<feature type="transmembrane region" description="Helical" evidence="8">
    <location>
        <begin position="197"/>
        <end position="216"/>
    </location>
</feature>
<feature type="transmembrane region" description="Helical" evidence="8">
    <location>
        <begin position="111"/>
        <end position="131"/>
    </location>
</feature>
<evidence type="ECO:0000256" key="2">
    <source>
        <dbReference type="ARBA" id="ARBA00022475"/>
    </source>
</evidence>
<keyword evidence="4 8" id="KW-0812">Transmembrane</keyword>
<dbReference type="Pfam" id="PF01694">
    <property type="entry name" value="Rhomboid"/>
    <property type="match status" value="1"/>
</dbReference>
<name>A0A562NP46_9HYPH</name>
<organism evidence="10 11">
    <name type="scientific">Mesorhizobium tianshanense</name>
    <dbReference type="NCBI Taxonomy" id="39844"/>
    <lineage>
        <taxon>Bacteria</taxon>
        <taxon>Pseudomonadati</taxon>
        <taxon>Pseudomonadota</taxon>
        <taxon>Alphaproteobacteria</taxon>
        <taxon>Hyphomicrobiales</taxon>
        <taxon>Phyllobacteriaceae</taxon>
        <taxon>Mesorhizobium</taxon>
    </lineage>
</organism>
<feature type="transmembrane region" description="Helical" evidence="8">
    <location>
        <begin position="80"/>
        <end position="99"/>
    </location>
</feature>
<dbReference type="InterPro" id="IPR022764">
    <property type="entry name" value="Peptidase_S54_rhomboid_dom"/>
</dbReference>
<feature type="region of interest" description="Disordered" evidence="7">
    <location>
        <begin position="235"/>
        <end position="267"/>
    </location>
</feature>
<dbReference type="InterPro" id="IPR035952">
    <property type="entry name" value="Rhomboid-like_sf"/>
</dbReference>
<evidence type="ECO:0000256" key="3">
    <source>
        <dbReference type="ARBA" id="ARBA00022519"/>
    </source>
</evidence>
<evidence type="ECO:0000259" key="9">
    <source>
        <dbReference type="Pfam" id="PF01694"/>
    </source>
</evidence>
<keyword evidence="10" id="KW-0378">Hydrolase</keyword>
<evidence type="ECO:0000256" key="4">
    <source>
        <dbReference type="ARBA" id="ARBA00022692"/>
    </source>
</evidence>
<keyword evidence="3" id="KW-0997">Cell inner membrane</keyword>
<protein>
    <submittedName>
        <fullName evidence="10">Membrane associated rhomboid family serine protease</fullName>
    </submittedName>
</protein>
<dbReference type="PANTHER" id="PTHR43066">
    <property type="entry name" value="RHOMBOID-RELATED PROTEIN"/>
    <property type="match status" value="1"/>
</dbReference>
<evidence type="ECO:0000256" key="8">
    <source>
        <dbReference type="SAM" id="Phobius"/>
    </source>
</evidence>
<comment type="caution">
    <text evidence="10">The sequence shown here is derived from an EMBL/GenBank/DDBJ whole genome shotgun (WGS) entry which is preliminary data.</text>
</comment>
<evidence type="ECO:0000256" key="5">
    <source>
        <dbReference type="ARBA" id="ARBA00022989"/>
    </source>
</evidence>
<keyword evidence="5 8" id="KW-1133">Transmembrane helix</keyword>
<dbReference type="GO" id="GO:0004252">
    <property type="term" value="F:serine-type endopeptidase activity"/>
    <property type="evidence" value="ECO:0007669"/>
    <property type="project" value="InterPro"/>
</dbReference>
<dbReference type="RefSeq" id="WP_145720077.1">
    <property type="nucleotide sequence ID" value="NZ_BSPF01000126.1"/>
</dbReference>
<accession>A0A562NP46</accession>
<dbReference type="GO" id="GO:0006508">
    <property type="term" value="P:proteolysis"/>
    <property type="evidence" value="ECO:0007669"/>
    <property type="project" value="UniProtKB-KW"/>
</dbReference>
<evidence type="ECO:0000256" key="7">
    <source>
        <dbReference type="SAM" id="MobiDB-lite"/>
    </source>
</evidence>
<evidence type="ECO:0000313" key="10">
    <source>
        <dbReference type="EMBL" id="TWI33496.1"/>
    </source>
</evidence>
<dbReference type="EMBL" id="VLKT01000025">
    <property type="protein sequence ID" value="TWI33496.1"/>
    <property type="molecule type" value="Genomic_DNA"/>
</dbReference>
<proteinExistence type="predicted"/>
<keyword evidence="11" id="KW-1185">Reference proteome</keyword>
<keyword evidence="2" id="KW-1003">Cell membrane</keyword>
<keyword evidence="10" id="KW-0645">Protease</keyword>
<comment type="subcellular location">
    <subcellularLocation>
        <location evidence="1">Membrane</location>
        <topology evidence="1">Multi-pass membrane protein</topology>
    </subcellularLocation>
</comment>
<dbReference type="GO" id="GO:0016020">
    <property type="term" value="C:membrane"/>
    <property type="evidence" value="ECO:0007669"/>
    <property type="project" value="UniProtKB-SubCell"/>
</dbReference>
<feature type="transmembrane region" description="Helical" evidence="8">
    <location>
        <begin position="168"/>
        <end position="191"/>
    </location>
</feature>
<evidence type="ECO:0000256" key="1">
    <source>
        <dbReference type="ARBA" id="ARBA00004141"/>
    </source>
</evidence>
<gene>
    <name evidence="10" type="ORF">IQ26_04004</name>
</gene>